<reference evidence="1" key="2">
    <citation type="journal article" date="2015" name="Data Brief">
        <title>Shoot transcriptome of the giant reed, Arundo donax.</title>
        <authorList>
            <person name="Barrero R.A."/>
            <person name="Guerrero F.D."/>
            <person name="Moolhuijzen P."/>
            <person name="Goolsby J.A."/>
            <person name="Tidwell J."/>
            <person name="Bellgard S.E."/>
            <person name="Bellgard M.I."/>
        </authorList>
    </citation>
    <scope>NUCLEOTIDE SEQUENCE</scope>
    <source>
        <tissue evidence="1">Shoot tissue taken approximately 20 cm above the soil surface</tissue>
    </source>
</reference>
<dbReference type="InterPro" id="IPR021109">
    <property type="entry name" value="Peptidase_aspartic_dom_sf"/>
</dbReference>
<proteinExistence type="predicted"/>
<evidence type="ECO:0000313" key="1">
    <source>
        <dbReference type="EMBL" id="JAD30361.1"/>
    </source>
</evidence>
<sequence>MRVLDLGAYDAILGMDWLKPQSPMVCHWEHKTMEFDDEGRRVKLQGVQSSSRAVTELLLSNF</sequence>
<name>A0A0A8YUS4_ARUDO</name>
<dbReference type="EMBL" id="GBRH01267534">
    <property type="protein sequence ID" value="JAD30361.1"/>
    <property type="molecule type" value="Transcribed_RNA"/>
</dbReference>
<dbReference type="Gene3D" id="2.40.70.10">
    <property type="entry name" value="Acid Proteases"/>
    <property type="match status" value="1"/>
</dbReference>
<accession>A0A0A8YUS4</accession>
<organism evidence="1">
    <name type="scientific">Arundo donax</name>
    <name type="common">Giant reed</name>
    <name type="synonym">Donax arundinaceus</name>
    <dbReference type="NCBI Taxonomy" id="35708"/>
    <lineage>
        <taxon>Eukaryota</taxon>
        <taxon>Viridiplantae</taxon>
        <taxon>Streptophyta</taxon>
        <taxon>Embryophyta</taxon>
        <taxon>Tracheophyta</taxon>
        <taxon>Spermatophyta</taxon>
        <taxon>Magnoliopsida</taxon>
        <taxon>Liliopsida</taxon>
        <taxon>Poales</taxon>
        <taxon>Poaceae</taxon>
        <taxon>PACMAD clade</taxon>
        <taxon>Arundinoideae</taxon>
        <taxon>Arundineae</taxon>
        <taxon>Arundo</taxon>
    </lineage>
</organism>
<reference evidence="1" key="1">
    <citation type="submission" date="2014-09" db="EMBL/GenBank/DDBJ databases">
        <authorList>
            <person name="Magalhaes I.L.F."/>
            <person name="Oliveira U."/>
            <person name="Santos F.R."/>
            <person name="Vidigal T.H.D.A."/>
            <person name="Brescovit A.D."/>
            <person name="Santos A.J."/>
        </authorList>
    </citation>
    <scope>NUCLEOTIDE SEQUENCE</scope>
    <source>
        <tissue evidence="1">Shoot tissue taken approximately 20 cm above the soil surface</tissue>
    </source>
</reference>
<protein>
    <submittedName>
        <fullName evidence="1">Uncharacterized protein</fullName>
    </submittedName>
</protein>
<dbReference type="AlphaFoldDB" id="A0A0A8YUS4"/>